<protein>
    <submittedName>
        <fullName evidence="1">Putative general porin</fullName>
    </submittedName>
</protein>
<gene>
    <name evidence="1" type="ORF">SAMN02745724_04970</name>
</gene>
<organism evidence="1 2">
    <name type="scientific">Pseudoalteromonas denitrificans DSM 6059</name>
    <dbReference type="NCBI Taxonomy" id="1123010"/>
    <lineage>
        <taxon>Bacteria</taxon>
        <taxon>Pseudomonadati</taxon>
        <taxon>Pseudomonadota</taxon>
        <taxon>Gammaproteobacteria</taxon>
        <taxon>Alteromonadales</taxon>
        <taxon>Pseudoalteromonadaceae</taxon>
        <taxon>Pseudoalteromonas</taxon>
    </lineage>
</organism>
<dbReference type="OrthoDB" id="5758646at2"/>
<evidence type="ECO:0000313" key="1">
    <source>
        <dbReference type="EMBL" id="SFD61035.1"/>
    </source>
</evidence>
<dbReference type="InterPro" id="IPR031593">
    <property type="entry name" value="Porin_7"/>
</dbReference>
<evidence type="ECO:0000313" key="2">
    <source>
        <dbReference type="Proteomes" id="UP000198862"/>
    </source>
</evidence>
<dbReference type="AlphaFoldDB" id="A0A1I1TRM9"/>
<proteinExistence type="predicted"/>
<dbReference type="RefSeq" id="WP_091991167.1">
    <property type="nucleotide sequence ID" value="NZ_FOLO01000073.1"/>
</dbReference>
<sequence>MLLPTTSVIAAEYQSFSDVSYSRFDAKHSHSNFYGVSTRYFLDKRASLGPLNEFEYINTISNVSGHYSHSDNSDRYNVAGELFLNDFVIGGGYSYTDYDSSFINDSEKHYNANLGYLISENFIVHANAGKVDGGKTNYNFSSSYNHQLNDKDYIGFTFNTDDDFDYRHLSSKYYKSLEGGQYLTLGLNYQNHRDSDNYLSGNINFYFNEKTSVFAGYDNYTFGAEYFFNNNYSLNARYQSNASSHLSDLDIYSVNFTAQF</sequence>
<keyword evidence="2" id="KW-1185">Reference proteome</keyword>
<dbReference type="EMBL" id="FOLO01000073">
    <property type="protein sequence ID" value="SFD61035.1"/>
    <property type="molecule type" value="Genomic_DNA"/>
</dbReference>
<accession>A0A1I1TRM9</accession>
<dbReference type="Proteomes" id="UP000198862">
    <property type="component" value="Unassembled WGS sequence"/>
</dbReference>
<dbReference type="Pfam" id="PF16956">
    <property type="entry name" value="Porin_7"/>
    <property type="match status" value="1"/>
</dbReference>
<reference evidence="1 2" key="1">
    <citation type="submission" date="2016-10" db="EMBL/GenBank/DDBJ databases">
        <authorList>
            <person name="de Groot N.N."/>
        </authorList>
    </citation>
    <scope>NUCLEOTIDE SEQUENCE [LARGE SCALE GENOMIC DNA]</scope>
    <source>
        <strain evidence="1 2">DSM 6059</strain>
    </source>
</reference>
<name>A0A1I1TRM9_9GAMM</name>